<gene>
    <name evidence="1" type="ORF">LSS_16736</name>
</gene>
<reference evidence="1 2" key="1">
    <citation type="journal article" date="2012" name="Gene">
        <title>Sequence of Leptospira santarosai serovar Shermani genome and prediction of virulence-associated genes.</title>
        <authorList>
            <person name="Chou L.F."/>
            <person name="Chen Y.T."/>
            <person name="Lu C.W."/>
            <person name="Ko Y.C."/>
            <person name="Tang C.Y."/>
            <person name="Pan M.J."/>
            <person name="Tian Y.C."/>
            <person name="Chiu C.H."/>
            <person name="Hung C.C."/>
            <person name="Yang C.W."/>
        </authorList>
    </citation>
    <scope>NUCLEOTIDE SEQUENCE [LARGE SCALE GENOMIC DNA]</scope>
    <source>
        <strain evidence="1">LT 821</strain>
    </source>
</reference>
<organism evidence="1 2">
    <name type="scientific">Leptospira santarosai serovar Shermani str. LT 821</name>
    <dbReference type="NCBI Taxonomy" id="758847"/>
    <lineage>
        <taxon>Bacteria</taxon>
        <taxon>Pseudomonadati</taxon>
        <taxon>Spirochaetota</taxon>
        <taxon>Spirochaetia</taxon>
        <taxon>Leptospirales</taxon>
        <taxon>Leptospiraceae</taxon>
        <taxon>Leptospira</taxon>
    </lineage>
</organism>
<dbReference type="KEGG" id="lst:LSS_16736"/>
<dbReference type="AlphaFoldDB" id="K8Y773"/>
<accession>K8Y773</accession>
<name>K8Y773_9LEPT</name>
<evidence type="ECO:0000313" key="2">
    <source>
        <dbReference type="Proteomes" id="UP000035800"/>
    </source>
</evidence>
<evidence type="ECO:0000313" key="1">
    <source>
        <dbReference type="EMBL" id="EKT85610.1"/>
    </source>
</evidence>
<proteinExistence type="predicted"/>
<protein>
    <submittedName>
        <fullName evidence="1">Uncharacterized protein</fullName>
    </submittedName>
</protein>
<dbReference type="EMBL" id="CP006694">
    <property type="protein sequence ID" value="EKT85610.1"/>
    <property type="molecule type" value="Genomic_DNA"/>
</dbReference>
<reference evidence="1 2" key="2">
    <citation type="journal article" date="2014" name="Emerg. Microbes Infect.">
        <title>Potential impact on kidney infection: a whole-genome analysis of Leptospira santarosai serovar Shermani.</title>
        <authorList>
            <person name="Chou L.F."/>
            <person name="Chen T.W."/>
            <person name="Ko Y.C."/>
            <person name="Pan M.J."/>
            <person name="Tian Y.C."/>
            <person name="Chiu C.H."/>
            <person name="Tang P."/>
            <person name="Hung C.C."/>
            <person name="Yang C.W."/>
        </authorList>
    </citation>
    <scope>NUCLEOTIDE SEQUENCE</scope>
    <source>
        <strain evidence="1 2">LT 821</strain>
    </source>
</reference>
<sequence length="30" mass="3842">MFKENKIRISFSKIWILKKRQFLLSKNWEE</sequence>
<dbReference type="Proteomes" id="UP000035800">
    <property type="component" value="Chromosome I"/>
</dbReference>